<dbReference type="OrthoDB" id="5865374at2759"/>
<dbReference type="WBParaSite" id="GPUH_0000064201-mRNA-1">
    <property type="protein sequence ID" value="GPUH_0000064201-mRNA-1"/>
    <property type="gene ID" value="GPUH_0000064201"/>
</dbReference>
<reference evidence="3" key="1">
    <citation type="submission" date="2016-06" db="UniProtKB">
        <authorList>
            <consortium name="WormBaseParasite"/>
        </authorList>
    </citation>
    <scope>IDENTIFICATION</scope>
</reference>
<protein>
    <submittedName>
        <fullName evidence="3">GCV_T domain-containing protein</fullName>
    </submittedName>
</protein>
<name>A0A183CW01_9BILA</name>
<reference evidence="1 2" key="2">
    <citation type="submission" date="2018-11" db="EMBL/GenBank/DDBJ databases">
        <authorList>
            <consortium name="Pathogen Informatics"/>
        </authorList>
    </citation>
    <scope>NUCLEOTIDE SEQUENCE [LARGE SCALE GENOMIC DNA]</scope>
</reference>
<dbReference type="Proteomes" id="UP000271098">
    <property type="component" value="Unassembled WGS sequence"/>
</dbReference>
<evidence type="ECO:0000313" key="1">
    <source>
        <dbReference type="EMBL" id="VDK28446.1"/>
    </source>
</evidence>
<organism evidence="3">
    <name type="scientific">Gongylonema pulchrum</name>
    <dbReference type="NCBI Taxonomy" id="637853"/>
    <lineage>
        <taxon>Eukaryota</taxon>
        <taxon>Metazoa</taxon>
        <taxon>Ecdysozoa</taxon>
        <taxon>Nematoda</taxon>
        <taxon>Chromadorea</taxon>
        <taxon>Rhabditida</taxon>
        <taxon>Spirurina</taxon>
        <taxon>Spiruromorpha</taxon>
        <taxon>Spiruroidea</taxon>
        <taxon>Gongylonematidae</taxon>
        <taxon>Gongylonema</taxon>
    </lineage>
</organism>
<accession>A0A183CW01</accession>
<proteinExistence type="predicted"/>
<evidence type="ECO:0000313" key="3">
    <source>
        <dbReference type="WBParaSite" id="GPUH_0000064201-mRNA-1"/>
    </source>
</evidence>
<keyword evidence="2" id="KW-1185">Reference proteome</keyword>
<dbReference type="AlphaFoldDB" id="A0A183CW01"/>
<evidence type="ECO:0000313" key="2">
    <source>
        <dbReference type="Proteomes" id="UP000271098"/>
    </source>
</evidence>
<gene>
    <name evidence="1" type="ORF">GPUH_LOCUS642</name>
</gene>
<sequence length="89" mass="9658">MEHYLLLISSTHEVATKFLDSVQVGDQTSMALLEAEHFDFGITEIFGPCGYAVFSRIGLKNYATAFATDLCEVLSDPLGVSSNPSWVPG</sequence>
<dbReference type="EMBL" id="UYRT01000612">
    <property type="protein sequence ID" value="VDK28446.1"/>
    <property type="molecule type" value="Genomic_DNA"/>
</dbReference>